<reference evidence="3 4" key="1">
    <citation type="journal article" date="2019" name="Int. J. Syst. Evol. Microbiol.">
        <title>The Global Catalogue of Microorganisms (GCM) 10K type strain sequencing project: providing services to taxonomists for standard genome sequencing and annotation.</title>
        <authorList>
            <consortium name="The Broad Institute Genomics Platform"/>
            <consortium name="The Broad Institute Genome Sequencing Center for Infectious Disease"/>
            <person name="Wu L."/>
            <person name="Ma J."/>
        </authorList>
    </citation>
    <scope>NUCLEOTIDE SEQUENCE [LARGE SCALE GENOMIC DNA]</scope>
    <source>
        <strain evidence="3 4">GX26</strain>
    </source>
</reference>
<gene>
    <name evidence="3" type="ORF">ACFQGB_03650</name>
</gene>
<dbReference type="EMBL" id="JBHSXN010000001">
    <property type="protein sequence ID" value="MFC6951949.1"/>
    <property type="molecule type" value="Genomic_DNA"/>
</dbReference>
<evidence type="ECO:0000256" key="1">
    <source>
        <dbReference type="SAM" id="Phobius"/>
    </source>
</evidence>
<name>A0ABD5V954_9EURY</name>
<organism evidence="3 4">
    <name type="scientific">Halorubellus litoreus</name>
    <dbReference type="NCBI Taxonomy" id="755308"/>
    <lineage>
        <taxon>Archaea</taxon>
        <taxon>Methanobacteriati</taxon>
        <taxon>Methanobacteriota</taxon>
        <taxon>Stenosarchaea group</taxon>
        <taxon>Halobacteria</taxon>
        <taxon>Halobacteriales</taxon>
        <taxon>Halorubellaceae</taxon>
        <taxon>Halorubellus</taxon>
    </lineage>
</organism>
<feature type="transmembrane region" description="Helical" evidence="1">
    <location>
        <begin position="525"/>
        <end position="545"/>
    </location>
</feature>
<dbReference type="AlphaFoldDB" id="A0ABD5V954"/>
<proteinExistence type="predicted"/>
<evidence type="ECO:0000313" key="3">
    <source>
        <dbReference type="EMBL" id="MFC6951949.1"/>
    </source>
</evidence>
<dbReference type="InterPro" id="IPR058677">
    <property type="entry name" value="ORF4_N"/>
</dbReference>
<keyword evidence="1" id="KW-0812">Transmembrane</keyword>
<protein>
    <recommendedName>
        <fullName evidence="2">Envelope protein N-terminal domain-containing protein</fullName>
    </recommendedName>
</protein>
<keyword evidence="1" id="KW-1133">Transmembrane helix</keyword>
<evidence type="ECO:0000259" key="2">
    <source>
        <dbReference type="Pfam" id="PF26255"/>
    </source>
</evidence>
<dbReference type="Proteomes" id="UP001596395">
    <property type="component" value="Unassembled WGS sequence"/>
</dbReference>
<sequence length="550" mass="59303">MDSTTTTGKAYRLLIVALVVAVAFQPMLGAALAAGADDAATKELGVQLQPDCNPPSTGDLAVDLVVGRLDEGYAIARNALDGGSVLEANQTCYSGEVIKNASHAEAFAAADVGFSHYSTLLTTMENRLKDSETYVWADVKADVAKEYRNESNTSVMKTSANQTVEKYYTTVAMNEYASWNTSAHHAYMIFNSSEQYGFNTSLALDDLPGTGGSPKATTHSFEFGTLGLGTSEAPLPNGSTTTVARLIVYNSAGDVVFNMTPHDHGPNSSTHTAIWIDDPEATSLAADPGDQVFLDQEDYYNRTQDVLDRTERMKENAAQFVDAIESKTNSSDFDSMDIVDCTTMTSQFNTDLESTGYYGWAAGEMGCMGINGSINNSFSITYDEVPSQIYNASSSSYETVDPEPVNLTGTMFTDWKPAKTNGSFVVNTTYDTSNTNSPVYFVAQVNANETERFILNGTFTIESLRNVKTGESVNRTSTQEQVRATSNATFTKQELLDILQYRDKTLNTHSSDTETPPPEFDFGNISPFGAGVGALVALGVVVVVGKEFAS</sequence>
<dbReference type="Pfam" id="PF26255">
    <property type="entry name" value="Viral_env_HRPV"/>
    <property type="match status" value="1"/>
</dbReference>
<comment type="caution">
    <text evidence="3">The sequence shown here is derived from an EMBL/GenBank/DDBJ whole genome shotgun (WGS) entry which is preliminary data.</text>
</comment>
<accession>A0ABD5V954</accession>
<keyword evidence="1" id="KW-0472">Membrane</keyword>
<keyword evidence="4" id="KW-1185">Reference proteome</keyword>
<dbReference type="RefSeq" id="WP_336348955.1">
    <property type="nucleotide sequence ID" value="NZ_JAZAQL010000001.1"/>
</dbReference>
<feature type="domain" description="Envelope protein N-terminal" evidence="2">
    <location>
        <begin position="98"/>
        <end position="369"/>
    </location>
</feature>
<evidence type="ECO:0000313" key="4">
    <source>
        <dbReference type="Proteomes" id="UP001596395"/>
    </source>
</evidence>